<reference evidence="2" key="1">
    <citation type="journal article" date="2020" name="Nature">
        <title>Giant virus diversity and host interactions through global metagenomics.</title>
        <authorList>
            <person name="Schulz F."/>
            <person name="Roux S."/>
            <person name="Paez-Espino D."/>
            <person name="Jungbluth S."/>
            <person name="Walsh D.A."/>
            <person name="Denef V.J."/>
            <person name="McMahon K.D."/>
            <person name="Konstantinidis K.T."/>
            <person name="Eloe-Fadrosh E.A."/>
            <person name="Kyrpides N.C."/>
            <person name="Woyke T."/>
        </authorList>
    </citation>
    <scope>NUCLEOTIDE SEQUENCE</scope>
    <source>
        <strain evidence="2">GVMAG-S-ERX555967-130</strain>
    </source>
</reference>
<keyword evidence="1" id="KW-1133">Transmembrane helix</keyword>
<sequence length="222" mass="26509">MNTSIYDILTRDNGYLFLVLFGIFVSAMIFRENMSIYVTIVLGVCLIYRDEIRSMAKHKGFPKRKINQQQHVRNTEITLTQTSRDILKQLKTYSVYNPNAYRRGKRYLHMFFDQIQRFSSSNNTKHVIENAEMYSQQSIKLFRTLVFSIPETKYGSETTQDTKETLSELCERLEKHVYNILYNKVQIHNRDFKDNPNIDKCEIVYDTDNVKEYNYYHENELS</sequence>
<keyword evidence="1" id="KW-0812">Transmembrane</keyword>
<feature type="transmembrane region" description="Helical" evidence="1">
    <location>
        <begin position="15"/>
        <end position="48"/>
    </location>
</feature>
<accession>A0A6C0FCI5</accession>
<keyword evidence="1" id="KW-0472">Membrane</keyword>
<name>A0A6C0FCI5_9ZZZZ</name>
<protein>
    <submittedName>
        <fullName evidence="2">Uncharacterized protein</fullName>
    </submittedName>
</protein>
<evidence type="ECO:0000313" key="2">
    <source>
        <dbReference type="EMBL" id="QHT36885.1"/>
    </source>
</evidence>
<organism evidence="2">
    <name type="scientific">viral metagenome</name>
    <dbReference type="NCBI Taxonomy" id="1070528"/>
    <lineage>
        <taxon>unclassified sequences</taxon>
        <taxon>metagenomes</taxon>
        <taxon>organismal metagenomes</taxon>
    </lineage>
</organism>
<evidence type="ECO:0000256" key="1">
    <source>
        <dbReference type="SAM" id="Phobius"/>
    </source>
</evidence>
<proteinExistence type="predicted"/>
<dbReference type="EMBL" id="MN738786">
    <property type="protein sequence ID" value="QHT36885.1"/>
    <property type="molecule type" value="Genomic_DNA"/>
</dbReference>
<dbReference type="AlphaFoldDB" id="A0A6C0FCI5"/>